<dbReference type="GO" id="GO:0005634">
    <property type="term" value="C:nucleus"/>
    <property type="evidence" value="ECO:0007669"/>
    <property type="project" value="UniProtKB-SubCell"/>
</dbReference>
<dbReference type="GO" id="GO:0008270">
    <property type="term" value="F:zinc ion binding"/>
    <property type="evidence" value="ECO:0007669"/>
    <property type="project" value="UniProtKB-KW"/>
</dbReference>
<feature type="region of interest" description="Disordered" evidence="9">
    <location>
        <begin position="131"/>
        <end position="159"/>
    </location>
</feature>
<keyword evidence="12" id="KW-1185">Reference proteome</keyword>
<feature type="region of interest" description="Disordered" evidence="9">
    <location>
        <begin position="46"/>
        <end position="96"/>
    </location>
</feature>
<evidence type="ECO:0000256" key="8">
    <source>
        <dbReference type="PROSITE-ProRule" id="PRU00042"/>
    </source>
</evidence>
<evidence type="ECO:0000256" key="3">
    <source>
        <dbReference type="ARBA" id="ARBA00022771"/>
    </source>
</evidence>
<keyword evidence="7" id="KW-0539">Nucleus</keyword>
<dbReference type="PANTHER" id="PTHR45801">
    <property type="entry name" value="OS07G0101800 PROTEIN"/>
    <property type="match status" value="1"/>
</dbReference>
<evidence type="ECO:0000256" key="5">
    <source>
        <dbReference type="ARBA" id="ARBA00023015"/>
    </source>
</evidence>
<feature type="compositionally biased region" description="Polar residues" evidence="9">
    <location>
        <begin position="132"/>
        <end position="149"/>
    </location>
</feature>
<dbReference type="InterPro" id="IPR052426">
    <property type="entry name" value="Plant_dev_regulator"/>
</dbReference>
<name>A0A8X7Z1Y6_POPTO</name>
<dbReference type="Proteomes" id="UP000886885">
    <property type="component" value="Chromosome 9D"/>
</dbReference>
<dbReference type="AlphaFoldDB" id="A0A8X7Z1Y6"/>
<evidence type="ECO:0000256" key="6">
    <source>
        <dbReference type="ARBA" id="ARBA00023163"/>
    </source>
</evidence>
<evidence type="ECO:0000313" key="12">
    <source>
        <dbReference type="Proteomes" id="UP000886885"/>
    </source>
</evidence>
<feature type="compositionally biased region" description="Polar residues" evidence="9">
    <location>
        <begin position="174"/>
        <end position="184"/>
    </location>
</feature>
<evidence type="ECO:0000256" key="4">
    <source>
        <dbReference type="ARBA" id="ARBA00022833"/>
    </source>
</evidence>
<dbReference type="InterPro" id="IPR013087">
    <property type="entry name" value="Znf_C2H2_type"/>
</dbReference>
<reference evidence="11" key="1">
    <citation type="journal article" date="2020" name="bioRxiv">
        <title>Hybrid origin of Populus tomentosa Carr. identified through genome sequencing and phylogenomic analysis.</title>
        <authorList>
            <person name="An X."/>
            <person name="Gao K."/>
            <person name="Chen Z."/>
            <person name="Li J."/>
            <person name="Yang X."/>
            <person name="Yang X."/>
            <person name="Zhou J."/>
            <person name="Guo T."/>
            <person name="Zhao T."/>
            <person name="Huang S."/>
            <person name="Miao D."/>
            <person name="Khan W.U."/>
            <person name="Rao P."/>
            <person name="Ye M."/>
            <person name="Lei B."/>
            <person name="Liao W."/>
            <person name="Wang J."/>
            <person name="Ji L."/>
            <person name="Li Y."/>
            <person name="Guo B."/>
            <person name="Mustafa N.S."/>
            <person name="Li S."/>
            <person name="Yun Q."/>
            <person name="Keller S.R."/>
            <person name="Mao J."/>
            <person name="Zhang R."/>
            <person name="Strauss S.H."/>
        </authorList>
    </citation>
    <scope>NUCLEOTIDE SEQUENCE</scope>
    <source>
        <strain evidence="11">GM15</strain>
        <tissue evidence="11">Leaf</tissue>
    </source>
</reference>
<evidence type="ECO:0000256" key="2">
    <source>
        <dbReference type="ARBA" id="ARBA00022723"/>
    </source>
</evidence>
<feature type="region of interest" description="Disordered" evidence="9">
    <location>
        <begin position="165"/>
        <end position="184"/>
    </location>
</feature>
<dbReference type="EMBL" id="JAAWWB010000018">
    <property type="protein sequence ID" value="KAG6760891.1"/>
    <property type="molecule type" value="Genomic_DNA"/>
</dbReference>
<evidence type="ECO:0000256" key="7">
    <source>
        <dbReference type="ARBA" id="ARBA00023242"/>
    </source>
</evidence>
<dbReference type="OrthoDB" id="780709at2759"/>
<feature type="region of interest" description="Disordered" evidence="9">
    <location>
        <begin position="1"/>
        <end position="30"/>
    </location>
</feature>
<dbReference type="Pfam" id="PF13912">
    <property type="entry name" value="zf-C2H2_6"/>
    <property type="match status" value="1"/>
</dbReference>
<feature type="compositionally biased region" description="Basic residues" evidence="9">
    <location>
        <begin position="52"/>
        <end position="63"/>
    </location>
</feature>
<comment type="caution">
    <text evidence="11">The sequence shown here is derived from an EMBL/GenBank/DDBJ whole genome shotgun (WGS) entry which is preliminary data.</text>
</comment>
<evidence type="ECO:0000256" key="1">
    <source>
        <dbReference type="ARBA" id="ARBA00004123"/>
    </source>
</evidence>
<gene>
    <name evidence="11" type="ORF">POTOM_034078</name>
</gene>
<proteinExistence type="predicted"/>
<evidence type="ECO:0000259" key="10">
    <source>
        <dbReference type="PROSITE" id="PS50157"/>
    </source>
</evidence>
<keyword evidence="3 8" id="KW-0863">Zinc-finger</keyword>
<keyword evidence="2" id="KW-0479">Metal-binding</keyword>
<dbReference type="PROSITE" id="PS00028">
    <property type="entry name" value="ZINC_FINGER_C2H2_1"/>
    <property type="match status" value="1"/>
</dbReference>
<keyword evidence="5" id="KW-0805">Transcription regulation</keyword>
<evidence type="ECO:0000313" key="11">
    <source>
        <dbReference type="EMBL" id="KAG6760891.1"/>
    </source>
</evidence>
<dbReference type="PROSITE" id="PS50157">
    <property type="entry name" value="ZINC_FINGER_C2H2_2"/>
    <property type="match status" value="1"/>
</dbReference>
<organism evidence="11 12">
    <name type="scientific">Populus tomentosa</name>
    <name type="common">Chinese white poplar</name>
    <dbReference type="NCBI Taxonomy" id="118781"/>
    <lineage>
        <taxon>Eukaryota</taxon>
        <taxon>Viridiplantae</taxon>
        <taxon>Streptophyta</taxon>
        <taxon>Embryophyta</taxon>
        <taxon>Tracheophyta</taxon>
        <taxon>Spermatophyta</taxon>
        <taxon>Magnoliopsida</taxon>
        <taxon>eudicotyledons</taxon>
        <taxon>Gunneridae</taxon>
        <taxon>Pentapetalae</taxon>
        <taxon>rosids</taxon>
        <taxon>fabids</taxon>
        <taxon>Malpighiales</taxon>
        <taxon>Salicaceae</taxon>
        <taxon>Saliceae</taxon>
        <taxon>Populus</taxon>
    </lineage>
</organism>
<keyword evidence="4" id="KW-0862">Zinc</keyword>
<comment type="subcellular location">
    <subcellularLocation>
        <location evidence="1">Nucleus</location>
    </subcellularLocation>
</comment>
<feature type="domain" description="C2H2-type" evidence="10">
    <location>
        <begin position="32"/>
        <end position="59"/>
    </location>
</feature>
<keyword evidence="6" id="KW-0804">Transcription</keyword>
<sequence>MMDSDDQPSQENPDQVTLGHEQEQGTGQARSYECTFCKRGFSNAQALGGHMNIHRKDKAKLKHSSSETQQSLDIPKINPSFSPAVASLMEPGRDESSIKWPFTVDKAAGSDLDDTKRDKTRVGEIQKLGFFVQNSSSTEDHQNPSSQVHGISKKSDLSSSSEIDLELRLWPEPQESSPGTKKFF</sequence>
<evidence type="ECO:0000256" key="9">
    <source>
        <dbReference type="SAM" id="MobiDB-lite"/>
    </source>
</evidence>
<dbReference type="SMART" id="SM00355">
    <property type="entry name" value="ZnF_C2H2"/>
    <property type="match status" value="1"/>
</dbReference>
<dbReference type="PANTHER" id="PTHR45801:SF111">
    <property type="entry name" value="C2H2 AND C2HC ZINC FINGERS SUPERFAMILY PROTEIN"/>
    <property type="match status" value="1"/>
</dbReference>
<protein>
    <recommendedName>
        <fullName evidence="10">C2H2-type domain-containing protein</fullName>
    </recommendedName>
</protein>
<accession>A0A8X7Z1Y6</accession>